<name>A0A368ZF26_9FLAO</name>
<evidence type="ECO:0000313" key="2">
    <source>
        <dbReference type="EMBL" id="RCW91506.1"/>
    </source>
</evidence>
<evidence type="ECO:0000313" key="3">
    <source>
        <dbReference type="Proteomes" id="UP000253436"/>
    </source>
</evidence>
<dbReference type="InterPro" id="IPR029044">
    <property type="entry name" value="Nucleotide-diphossugar_trans"/>
</dbReference>
<dbReference type="Gene3D" id="3.90.550.10">
    <property type="entry name" value="Spore Coat Polysaccharide Biosynthesis Protein SpsA, Chain A"/>
    <property type="match status" value="1"/>
</dbReference>
<dbReference type="Proteomes" id="UP000253436">
    <property type="component" value="Unassembled WGS sequence"/>
</dbReference>
<dbReference type="Pfam" id="PF00535">
    <property type="entry name" value="Glycos_transf_2"/>
    <property type="match status" value="1"/>
</dbReference>
<dbReference type="PANTHER" id="PTHR22916:SF3">
    <property type="entry name" value="UDP-GLCNAC:BETAGAL BETA-1,3-N-ACETYLGLUCOSAMINYLTRANSFERASE-LIKE PROTEIN 1"/>
    <property type="match status" value="1"/>
</dbReference>
<feature type="domain" description="Glycosyltransferase 2-like" evidence="1">
    <location>
        <begin position="4"/>
        <end position="133"/>
    </location>
</feature>
<evidence type="ECO:0000259" key="1">
    <source>
        <dbReference type="Pfam" id="PF00535"/>
    </source>
</evidence>
<proteinExistence type="predicted"/>
<dbReference type="OrthoDB" id="1374586at2"/>
<sequence>MLAIVIPFYKAIFFRETLNSLVGQTNKKFKVYIGNDASPDSIDDLVKEYSDALEISYTYFENNLGHKSLVSHWKRCLELIKEETWFMILCDDDVISSNYIDSFYKNLKKIKQSNSKVVRYSSILISDTGEKISEPYNHPIIENALDSYVRKTKGLTRSSLSEYVFKNDIDDVNKVFIDFPNAYYSDDLSILLASNFGDIYSINEAFFYFRRGNYNLSGVNSDVVKGKKAEFLFYKYLFKNYSNLITRKQKQIFLFRLNRQFIFNRSYKVYRFVLKEQIKILDLKGICYLPILVLKKTVCRKQ</sequence>
<dbReference type="InterPro" id="IPR001173">
    <property type="entry name" value="Glyco_trans_2-like"/>
</dbReference>
<comment type="caution">
    <text evidence="2">The sequence shown here is derived from an EMBL/GenBank/DDBJ whole genome shotgun (WGS) entry which is preliminary data.</text>
</comment>
<reference evidence="2 3" key="1">
    <citation type="submission" date="2018-07" db="EMBL/GenBank/DDBJ databases">
        <title>Genomic Encyclopedia of Type Strains, Phase III (KMG-III): the genomes of soil and plant-associated and newly described type strains.</title>
        <authorList>
            <person name="Whitman W."/>
        </authorList>
    </citation>
    <scope>NUCLEOTIDE SEQUENCE [LARGE SCALE GENOMIC DNA]</scope>
    <source>
        <strain evidence="2 3">CECT 7958</strain>
    </source>
</reference>
<dbReference type="RefSeq" id="WP_114310013.1">
    <property type="nucleotide sequence ID" value="NZ_QPJO01000003.1"/>
</dbReference>
<gene>
    <name evidence="2" type="ORF">DFQ08_103336</name>
</gene>
<protein>
    <recommendedName>
        <fullName evidence="1">Glycosyltransferase 2-like domain-containing protein</fullName>
    </recommendedName>
</protein>
<keyword evidence="3" id="KW-1185">Reference proteome</keyword>
<dbReference type="EMBL" id="QPJO01000003">
    <property type="protein sequence ID" value="RCW91506.1"/>
    <property type="molecule type" value="Genomic_DNA"/>
</dbReference>
<accession>A0A368ZF26</accession>
<dbReference type="AlphaFoldDB" id="A0A368ZF26"/>
<dbReference type="PANTHER" id="PTHR22916">
    <property type="entry name" value="GLYCOSYLTRANSFERASE"/>
    <property type="match status" value="1"/>
</dbReference>
<organism evidence="2 3">
    <name type="scientific">Winogradskyella arenosi</name>
    <dbReference type="NCBI Taxonomy" id="533325"/>
    <lineage>
        <taxon>Bacteria</taxon>
        <taxon>Pseudomonadati</taxon>
        <taxon>Bacteroidota</taxon>
        <taxon>Flavobacteriia</taxon>
        <taxon>Flavobacteriales</taxon>
        <taxon>Flavobacteriaceae</taxon>
        <taxon>Winogradskyella</taxon>
    </lineage>
</organism>
<dbReference type="GO" id="GO:0016758">
    <property type="term" value="F:hexosyltransferase activity"/>
    <property type="evidence" value="ECO:0007669"/>
    <property type="project" value="UniProtKB-ARBA"/>
</dbReference>
<dbReference type="SUPFAM" id="SSF53448">
    <property type="entry name" value="Nucleotide-diphospho-sugar transferases"/>
    <property type="match status" value="1"/>
</dbReference>